<keyword evidence="3" id="KW-1185">Reference proteome</keyword>
<proteinExistence type="predicted"/>
<sequence>MESIAAELRRRVERDQRARADGDSAAIRANDRENTAWLRQVIRAHGWPGLRLVGDQGGKDAWLLTLHADADLAFQRQALDLLIEAVDGGDAPAWQVAYLVDRVLMHRGRPQRYGTQFHRVGTRWRPLPVEDPDHIDERRSGLGLPPFAEAGVPELPPRLRPAGAPVAGNEHP</sequence>
<evidence type="ECO:0000313" key="2">
    <source>
        <dbReference type="EMBL" id="GIJ51782.1"/>
    </source>
</evidence>
<name>A0A8J3YW59_9ACTN</name>
<dbReference type="EMBL" id="BOPF01000054">
    <property type="protein sequence ID" value="GIJ51782.1"/>
    <property type="molecule type" value="Genomic_DNA"/>
</dbReference>
<reference evidence="2" key="1">
    <citation type="submission" date="2021-01" db="EMBL/GenBank/DDBJ databases">
        <title>Whole genome shotgun sequence of Virgisporangium aliadipatigenens NBRC 105644.</title>
        <authorList>
            <person name="Komaki H."/>
            <person name="Tamura T."/>
        </authorList>
    </citation>
    <scope>NUCLEOTIDE SEQUENCE</scope>
    <source>
        <strain evidence="2">NBRC 105644</strain>
    </source>
</reference>
<dbReference type="Pfam" id="PF20329">
    <property type="entry name" value="DUF6624"/>
    <property type="match status" value="1"/>
</dbReference>
<accession>A0A8J3YW59</accession>
<dbReference type="AlphaFoldDB" id="A0A8J3YW59"/>
<feature type="region of interest" description="Disordered" evidence="1">
    <location>
        <begin position="136"/>
        <end position="172"/>
    </location>
</feature>
<dbReference type="Proteomes" id="UP000619260">
    <property type="component" value="Unassembled WGS sequence"/>
</dbReference>
<organism evidence="2 3">
    <name type="scientific">Virgisporangium aliadipatigenens</name>
    <dbReference type="NCBI Taxonomy" id="741659"/>
    <lineage>
        <taxon>Bacteria</taxon>
        <taxon>Bacillati</taxon>
        <taxon>Actinomycetota</taxon>
        <taxon>Actinomycetes</taxon>
        <taxon>Micromonosporales</taxon>
        <taxon>Micromonosporaceae</taxon>
        <taxon>Virgisporangium</taxon>
    </lineage>
</organism>
<gene>
    <name evidence="2" type="ORF">Val02_86680</name>
</gene>
<dbReference type="RefSeq" id="WP_203905178.1">
    <property type="nucleotide sequence ID" value="NZ_BOPF01000054.1"/>
</dbReference>
<evidence type="ECO:0000256" key="1">
    <source>
        <dbReference type="SAM" id="MobiDB-lite"/>
    </source>
</evidence>
<comment type="caution">
    <text evidence="2">The sequence shown here is derived from an EMBL/GenBank/DDBJ whole genome shotgun (WGS) entry which is preliminary data.</text>
</comment>
<protein>
    <submittedName>
        <fullName evidence="2">Uncharacterized protein</fullName>
    </submittedName>
</protein>
<dbReference type="InterPro" id="IPR046732">
    <property type="entry name" value="DUF6624"/>
</dbReference>
<evidence type="ECO:0000313" key="3">
    <source>
        <dbReference type="Proteomes" id="UP000619260"/>
    </source>
</evidence>